<evidence type="ECO:0000313" key="3">
    <source>
        <dbReference type="EMBL" id="KKQ14901.1"/>
    </source>
</evidence>
<sequence length="215" mass="24363">MVQIIPTLFATSEEDYQKRIVQLNSVPSFEDGWVQIDLMDNKFVQNLSVDLDIVEKYPLKFKKEGHLMVEDPESWFEGLLEFGVDRIIFPIEIEKDIDGLIKKVKSNNIEVGLSLNPETPVEKLENYLDKVNVVLVMGVNPGLEGQQLDPNTVGKVRQLKEKRNDLIIGVDGGVKDTNVRSLVEAGVDYLAIGSFLFEGDVEENIEKIWEAIKKM</sequence>
<dbReference type="GO" id="GO:0016857">
    <property type="term" value="F:racemase and epimerase activity, acting on carbohydrates and derivatives"/>
    <property type="evidence" value="ECO:0007669"/>
    <property type="project" value="InterPro"/>
</dbReference>
<dbReference type="GO" id="GO:0046872">
    <property type="term" value="F:metal ion binding"/>
    <property type="evidence" value="ECO:0007669"/>
    <property type="project" value="UniProtKB-KW"/>
</dbReference>
<organism evidence="3 4">
    <name type="scientific">Candidatus Daviesbacteria bacterium GW2011_GWA1_36_8</name>
    <dbReference type="NCBI Taxonomy" id="1618417"/>
    <lineage>
        <taxon>Bacteria</taxon>
        <taxon>Candidatus Daviesiibacteriota</taxon>
    </lineage>
</organism>
<keyword evidence="2" id="KW-0413">Isomerase</keyword>
<dbReference type="EMBL" id="LBSJ01000027">
    <property type="protein sequence ID" value="KKQ14901.1"/>
    <property type="molecule type" value="Genomic_DNA"/>
</dbReference>
<accession>A0A0G0IFR7</accession>
<dbReference type="Pfam" id="PF00834">
    <property type="entry name" value="Ribul_P_3_epim"/>
    <property type="match status" value="1"/>
</dbReference>
<protein>
    <submittedName>
        <fullName evidence="3">Ribulose-phosphate 3-epimerase</fullName>
    </submittedName>
</protein>
<dbReference type="InterPro" id="IPR000056">
    <property type="entry name" value="Ribul_P_3_epim-like"/>
</dbReference>
<proteinExistence type="predicted"/>
<dbReference type="AlphaFoldDB" id="A0A0G0IFR7"/>
<dbReference type="InterPro" id="IPR013785">
    <property type="entry name" value="Aldolase_TIM"/>
</dbReference>
<dbReference type="CDD" id="cd00429">
    <property type="entry name" value="RPE"/>
    <property type="match status" value="1"/>
</dbReference>
<dbReference type="Proteomes" id="UP000034448">
    <property type="component" value="Unassembled WGS sequence"/>
</dbReference>
<evidence type="ECO:0000313" key="4">
    <source>
        <dbReference type="Proteomes" id="UP000034448"/>
    </source>
</evidence>
<dbReference type="SUPFAM" id="SSF51366">
    <property type="entry name" value="Ribulose-phoshate binding barrel"/>
    <property type="match status" value="1"/>
</dbReference>
<evidence type="ECO:0000256" key="2">
    <source>
        <dbReference type="ARBA" id="ARBA00023235"/>
    </source>
</evidence>
<dbReference type="GO" id="GO:0005975">
    <property type="term" value="P:carbohydrate metabolic process"/>
    <property type="evidence" value="ECO:0007669"/>
    <property type="project" value="InterPro"/>
</dbReference>
<evidence type="ECO:0000256" key="1">
    <source>
        <dbReference type="ARBA" id="ARBA00022723"/>
    </source>
</evidence>
<dbReference type="NCBIfam" id="NF004076">
    <property type="entry name" value="PRK05581.1-4"/>
    <property type="match status" value="1"/>
</dbReference>
<dbReference type="Gene3D" id="3.20.20.70">
    <property type="entry name" value="Aldolase class I"/>
    <property type="match status" value="1"/>
</dbReference>
<reference evidence="3 4" key="1">
    <citation type="journal article" date="2015" name="Nature">
        <title>rRNA introns, odd ribosomes, and small enigmatic genomes across a large radiation of phyla.</title>
        <authorList>
            <person name="Brown C.T."/>
            <person name="Hug L.A."/>
            <person name="Thomas B.C."/>
            <person name="Sharon I."/>
            <person name="Castelle C.J."/>
            <person name="Singh A."/>
            <person name="Wilkins M.J."/>
            <person name="Williams K.H."/>
            <person name="Banfield J.F."/>
        </authorList>
    </citation>
    <scope>NUCLEOTIDE SEQUENCE [LARGE SCALE GENOMIC DNA]</scope>
</reference>
<comment type="caution">
    <text evidence="3">The sequence shown here is derived from an EMBL/GenBank/DDBJ whole genome shotgun (WGS) entry which is preliminary data.</text>
</comment>
<gene>
    <name evidence="3" type="ORF">US28_C0027G0013</name>
</gene>
<dbReference type="InterPro" id="IPR011060">
    <property type="entry name" value="RibuloseP-bd_barrel"/>
</dbReference>
<keyword evidence="1" id="KW-0479">Metal-binding</keyword>
<name>A0A0G0IFR7_9BACT</name>
<dbReference type="PANTHER" id="PTHR11749">
    <property type="entry name" value="RIBULOSE-5-PHOSPHATE-3-EPIMERASE"/>
    <property type="match status" value="1"/>
</dbReference>